<name>A0A084JNB4_9FIRM</name>
<evidence type="ECO:0000259" key="3">
    <source>
        <dbReference type="Pfam" id="PF09851"/>
    </source>
</evidence>
<dbReference type="Proteomes" id="UP000028525">
    <property type="component" value="Unassembled WGS sequence"/>
</dbReference>
<feature type="chain" id="PRO_5001777333" description="SHOCT domain-containing protein" evidence="2">
    <location>
        <begin position="27"/>
        <end position="234"/>
    </location>
</feature>
<reference evidence="4 5" key="1">
    <citation type="submission" date="2014-07" db="EMBL/GenBank/DDBJ databases">
        <title>Draft genome of Clostridium celerecrescens 152B isolated from sediments associated with methane hydrate from Krishna Godavari basin.</title>
        <authorList>
            <person name="Honkalas V.S."/>
            <person name="Dabir A.P."/>
            <person name="Arora P."/>
            <person name="Dhakephalkar P.K."/>
        </authorList>
    </citation>
    <scope>NUCLEOTIDE SEQUENCE [LARGE SCALE GENOMIC DNA]</scope>
    <source>
        <strain evidence="4 5">152B</strain>
    </source>
</reference>
<comment type="caution">
    <text evidence="4">The sequence shown here is derived from an EMBL/GenBank/DDBJ whole genome shotgun (WGS) entry which is preliminary data.</text>
</comment>
<proteinExistence type="predicted"/>
<accession>A0A084JNB4</accession>
<evidence type="ECO:0000256" key="1">
    <source>
        <dbReference type="SAM" id="MobiDB-lite"/>
    </source>
</evidence>
<evidence type="ECO:0000256" key="2">
    <source>
        <dbReference type="SAM" id="SignalP"/>
    </source>
</evidence>
<feature type="region of interest" description="Disordered" evidence="1">
    <location>
        <begin position="211"/>
        <end position="234"/>
    </location>
</feature>
<dbReference type="STRING" id="29354.IO98_09020"/>
<feature type="domain" description="SHOCT" evidence="3">
    <location>
        <begin position="184"/>
        <end position="207"/>
    </location>
</feature>
<evidence type="ECO:0000313" key="4">
    <source>
        <dbReference type="EMBL" id="KEZ90448.1"/>
    </source>
</evidence>
<evidence type="ECO:0000313" key="5">
    <source>
        <dbReference type="Proteomes" id="UP000028525"/>
    </source>
</evidence>
<gene>
    <name evidence="4" type="ORF">IO98_09020</name>
</gene>
<organism evidence="4 5">
    <name type="scientific">Lacrimispora celerecrescens</name>
    <dbReference type="NCBI Taxonomy" id="29354"/>
    <lineage>
        <taxon>Bacteria</taxon>
        <taxon>Bacillati</taxon>
        <taxon>Bacillota</taxon>
        <taxon>Clostridia</taxon>
        <taxon>Lachnospirales</taxon>
        <taxon>Lachnospiraceae</taxon>
        <taxon>Lacrimispora</taxon>
    </lineage>
</organism>
<keyword evidence="2" id="KW-0732">Signal</keyword>
<keyword evidence="5" id="KW-1185">Reference proteome</keyword>
<dbReference type="OrthoDB" id="2376193at2"/>
<dbReference type="Pfam" id="PF09851">
    <property type="entry name" value="SHOCT"/>
    <property type="match status" value="1"/>
</dbReference>
<feature type="signal peptide" evidence="2">
    <location>
        <begin position="1"/>
        <end position="26"/>
    </location>
</feature>
<dbReference type="InterPro" id="IPR018649">
    <property type="entry name" value="SHOCT"/>
</dbReference>
<sequence length="234" mass="25597">MKKISVVASTVMAVGLLAASGVTAFAANTNTTGTLKTNVSAVTTSLEKTKLSSEEMESHMKEKLAQFLADGKITQEQYDQAISDIAEGKMPEVLGKGRGRGGETDCTEWTEEQKAEMQTKMKERFEQLLADGKITQEQYDQAMSDIAEGKAPEMPGRDKDESGEKNRPEMTEEQKSEMLSKMKEKIAQLLADGKITQEQYDQALNDITEGKIPEISGMGRGGFHGNKTESTTDI</sequence>
<protein>
    <recommendedName>
        <fullName evidence="3">SHOCT domain-containing protein</fullName>
    </recommendedName>
</protein>
<dbReference type="AlphaFoldDB" id="A0A084JNB4"/>
<feature type="region of interest" description="Disordered" evidence="1">
    <location>
        <begin position="147"/>
        <end position="179"/>
    </location>
</feature>
<dbReference type="EMBL" id="JPME01000011">
    <property type="protein sequence ID" value="KEZ90448.1"/>
    <property type="molecule type" value="Genomic_DNA"/>
</dbReference>
<dbReference type="RefSeq" id="WP_038280254.1">
    <property type="nucleotide sequence ID" value="NZ_JPME01000011.1"/>
</dbReference>